<gene>
    <name evidence="2" type="ORF">B2A_04434</name>
</gene>
<proteinExistence type="predicted"/>
<sequence length="134" mass="15492">LSASRYRLSDIIWYIAAMQPSHIERQIEQIKRDLLSLGPMRPGALSKQYAACQKPGCVCLDPVKPKRHGPFYQLSYSHAGKSTTRFVRPGYVAQIKKELAAYKRFRALTQKWVSLELTLSQLRLEQARREEDEK</sequence>
<feature type="domain" description="DUF6788" evidence="1">
    <location>
        <begin position="23"/>
        <end position="96"/>
    </location>
</feature>
<name>T1BZ16_9ZZZZ</name>
<reference evidence="2" key="1">
    <citation type="submission" date="2013-08" db="EMBL/GenBank/DDBJ databases">
        <authorList>
            <person name="Mendez C."/>
            <person name="Richter M."/>
            <person name="Ferrer M."/>
            <person name="Sanchez J."/>
        </authorList>
    </citation>
    <scope>NUCLEOTIDE SEQUENCE</scope>
</reference>
<feature type="non-terminal residue" evidence="2">
    <location>
        <position position="1"/>
    </location>
</feature>
<reference evidence="2" key="2">
    <citation type="journal article" date="2014" name="ISME J.">
        <title>Microbial stratification in low pH oxic and suboxic macroscopic growths along an acid mine drainage.</title>
        <authorList>
            <person name="Mendez-Garcia C."/>
            <person name="Mesa V."/>
            <person name="Sprenger R.R."/>
            <person name="Richter M."/>
            <person name="Diez M.S."/>
            <person name="Solano J."/>
            <person name="Bargiela R."/>
            <person name="Golyshina O.V."/>
            <person name="Manteca A."/>
            <person name="Ramos J.L."/>
            <person name="Gallego J.R."/>
            <person name="Llorente I."/>
            <person name="Martins Dos Santos V.A."/>
            <person name="Jensen O.N."/>
            <person name="Pelaez A.I."/>
            <person name="Sanchez J."/>
            <person name="Ferrer M."/>
        </authorList>
    </citation>
    <scope>NUCLEOTIDE SEQUENCE</scope>
</reference>
<dbReference type="InterPro" id="IPR046738">
    <property type="entry name" value="DUF6788"/>
</dbReference>
<dbReference type="AlphaFoldDB" id="T1BZ16"/>
<dbReference type="Pfam" id="PF20586">
    <property type="entry name" value="DUF6788"/>
    <property type="match status" value="1"/>
</dbReference>
<protein>
    <recommendedName>
        <fullName evidence="1">DUF6788 domain-containing protein</fullName>
    </recommendedName>
</protein>
<evidence type="ECO:0000313" key="2">
    <source>
        <dbReference type="EMBL" id="EQD58274.1"/>
    </source>
</evidence>
<accession>T1BZ16</accession>
<comment type="caution">
    <text evidence="2">The sequence shown here is derived from an EMBL/GenBank/DDBJ whole genome shotgun (WGS) entry which is preliminary data.</text>
</comment>
<evidence type="ECO:0000259" key="1">
    <source>
        <dbReference type="Pfam" id="PF20586"/>
    </source>
</evidence>
<dbReference type="EMBL" id="AUZZ01002977">
    <property type="protein sequence ID" value="EQD58274.1"/>
    <property type="molecule type" value="Genomic_DNA"/>
</dbReference>
<organism evidence="2">
    <name type="scientific">mine drainage metagenome</name>
    <dbReference type="NCBI Taxonomy" id="410659"/>
    <lineage>
        <taxon>unclassified sequences</taxon>
        <taxon>metagenomes</taxon>
        <taxon>ecological metagenomes</taxon>
    </lineage>
</organism>